<feature type="domain" description="ABC transmembrane type-1" evidence="15">
    <location>
        <begin position="910"/>
        <end position="1220"/>
    </location>
</feature>
<dbReference type="OrthoDB" id="6500128at2759"/>
<feature type="transmembrane region" description="Helical" evidence="13">
    <location>
        <begin position="432"/>
        <end position="453"/>
    </location>
</feature>
<evidence type="ECO:0000313" key="17">
    <source>
        <dbReference type="Proteomes" id="UP001652621"/>
    </source>
</evidence>
<dbReference type="GO" id="GO:0016887">
    <property type="term" value="F:ATP hydrolysis activity"/>
    <property type="evidence" value="ECO:0007669"/>
    <property type="project" value="InterPro"/>
</dbReference>
<comment type="similarity">
    <text evidence="2">Belongs to the ABC transporter superfamily. ABCC family. Conjugate transporter (TC 3.A.1.208) subfamily.</text>
</comment>
<feature type="transmembrane region" description="Helical" evidence="13">
    <location>
        <begin position="524"/>
        <end position="546"/>
    </location>
</feature>
<feature type="transmembrane region" description="Helical" evidence="13">
    <location>
        <begin position="1057"/>
        <end position="1090"/>
    </location>
</feature>
<dbReference type="GO" id="GO:0008559">
    <property type="term" value="F:ABC-type xenobiotic transporter activity"/>
    <property type="evidence" value="ECO:0007669"/>
    <property type="project" value="UniProtKB-EC"/>
</dbReference>
<comment type="subcellular location">
    <subcellularLocation>
        <location evidence="1">Membrane</location>
    </subcellularLocation>
</comment>
<feature type="transmembrane region" description="Helical" evidence="13">
    <location>
        <begin position="977"/>
        <end position="999"/>
    </location>
</feature>
<evidence type="ECO:0000256" key="5">
    <source>
        <dbReference type="ARBA" id="ARBA00022692"/>
    </source>
</evidence>
<feature type="transmembrane region" description="Helical" evidence="13">
    <location>
        <begin position="70"/>
        <end position="89"/>
    </location>
</feature>
<reference evidence="18" key="2">
    <citation type="submission" date="2025-04" db="UniProtKB">
        <authorList>
            <consortium name="RefSeq"/>
        </authorList>
    </citation>
    <scope>IDENTIFICATION</scope>
    <source>
        <strain evidence="18">Aabys</strain>
    </source>
</reference>
<sequence length="1504" mass="167961">MSADLNWNFAWHWSEFCSTGVKPFAAGINDLLPCFQEIVLQFPIYTVFAAISAYNFGVFSRNVARNRTQLIAINCRVLISLMLAALPILKIFQFYRMGIKLYAADVLVVCAECIMWVVHGVYLLSSRNYGDVNHRGPLVMTVMWLAVFVLDAVWLRASRHYDWWPWSLATLLLDLCYVVTLLPKGNAVYAAQRLPHQDSLSETTSLLSQRYTHFHFDFNEVHLGHAQDEANFGSRLLFHWVGPLIAKGLAGNLKRIEDLFDLPEALNISRLSEKLQISISRSKNLIWALHKAFGKEFYSIGILRFIADTTSFAGPLLLGGLLSQAAITADNEAEETNWKPYLYALGLLATQLVYAFCSCHFMWRMSLIGMKMRIGVVSAIYRKALEARGLKDATPEVLNLMSTDTDRIVNSCISFHSFWSIPFQLFTTLYLLYTQLGAAFLAGVIFATALIPINRWLAKRIAYYSQGLMTAKDARLSATSETMSGAKQIKINAWEDVFIKKILNLRQEEVKFLGKRKYLDAWCVYFWATTPVLMCFLTFGVSVWMGNPLIASTTYTSVALLNLLIGPLNAFPWVLNGLVEAWISVKRVQELIDLKDLDFSSYYNPIIKASSILSSVEEPITVLQLKDATFEYEAEAIENDLQITTFRLEQINMEVKKGELVCIEGPVGSGKSSLIAAIVAGINCIEGSICIHDLTSGFGYVPQTPWLQRGTIRDNIIWGGVFDEQWYKSVLFACALNEDIIALGGDLVGIGENGRTLSGGQRARVALARAVYQDKKFYLMDDILASLDAHVAKHIVKHCILNLLKDKTRIIITRNTSLFYHANQILHLENGKLTMSEYMTESIDLSLEDSNDEEAHMMERRSSINLDELQKDGDNKSVDSIMLEESREYGHLAMNVFSCYWKAVSSPLAILVLFSVVFMQITRNLSDAWLAHWVTDSTLDGNTNDTANDTNPMLHVVQPLSVFSNDSNNTAAHTTGYYLGIYASLTITNSLVTMARSFLFAYAGLKAAKFIHNKLLNKVMYAKFSFFDVTSVGRILNRFSSDTYTVDDSLPFILNILLAQVVGLVGAIVISLYAMPWLGIIIVPMVPIYLSLQHRYRHASRDIKRLSSNALSPLYTHFTETLQGLNTIRTMRASSRFQRDFHAKLEESIKAQLTSSAAQNWLSMRLQLLGAVLVGGAGILAAVTSAHASNPGLVGLAISYALSVTHILGGVLNAVAETEQELVAVERIEQYLNIEGEENSEGTINPPFGWPAQGSIDFRKVELRYREHLAPALHDISFKTEAFERLAIVGRTGAGKSSILAALIRVAPITRGEILLDCVNLKTLSLHTLRDRIGIIPQEPFLFEGTVRENLDPRGAHYDSEIWHAITNCNAVTCLVQSMGGLDGKLERGGINLSAGQKQLLCLARALLKNSKVVCIDEGTSNLDEDSEFAMHQAIKSSFKSSTVIFIAHRLQGLHSMDRIIVMDQGQIREQGSPQTLAQDSSSLFYSMLQAQHIDKEQFCQRDN</sequence>
<comment type="catalytic activity">
    <reaction evidence="12">
        <text>ATP + H2O + xenobioticSide 1 = ADP + phosphate + xenobioticSide 2.</text>
        <dbReference type="EC" id="7.6.2.2"/>
    </reaction>
</comment>
<dbReference type="InterPro" id="IPR017871">
    <property type="entry name" value="ABC_transporter-like_CS"/>
</dbReference>
<evidence type="ECO:0000256" key="9">
    <source>
        <dbReference type="ARBA" id="ARBA00022967"/>
    </source>
</evidence>
<dbReference type="EnsemblMetazoa" id="MDOA008334-RA">
    <property type="protein sequence ID" value="MDOA008334-PA"/>
    <property type="gene ID" value="MDOA008334"/>
</dbReference>
<evidence type="ECO:0000256" key="10">
    <source>
        <dbReference type="ARBA" id="ARBA00022989"/>
    </source>
</evidence>
<dbReference type="STRING" id="7370.A0A1I8MTN2"/>
<dbReference type="CDD" id="cd03250">
    <property type="entry name" value="ABCC_MRP_domain1"/>
    <property type="match status" value="1"/>
</dbReference>
<dbReference type="PROSITE" id="PS50929">
    <property type="entry name" value="ABC_TM1F"/>
    <property type="match status" value="2"/>
</dbReference>
<dbReference type="EC" id="7.6.2.2" evidence="3"/>
<evidence type="ECO:0000256" key="11">
    <source>
        <dbReference type="ARBA" id="ARBA00023136"/>
    </source>
</evidence>
<dbReference type="PROSITE" id="PS50893">
    <property type="entry name" value="ABC_TRANSPORTER_2"/>
    <property type="match status" value="2"/>
</dbReference>
<dbReference type="CDD" id="cd18605">
    <property type="entry name" value="ABC_6TM_MRP7_D2_like"/>
    <property type="match status" value="1"/>
</dbReference>
<keyword evidence="10 13" id="KW-1133">Transmembrane helix</keyword>
<feature type="transmembrane region" description="Helical" evidence="13">
    <location>
        <begin position="38"/>
        <end position="58"/>
    </location>
</feature>
<evidence type="ECO:0000256" key="12">
    <source>
        <dbReference type="ARBA" id="ARBA00034018"/>
    </source>
</evidence>
<evidence type="ECO:0000256" key="6">
    <source>
        <dbReference type="ARBA" id="ARBA00022737"/>
    </source>
</evidence>
<keyword evidence="4" id="KW-0813">Transport</keyword>
<keyword evidence="5 13" id="KW-0812">Transmembrane</keyword>
<name>A0A1I8MTN2_MUSDO</name>
<evidence type="ECO:0000256" key="3">
    <source>
        <dbReference type="ARBA" id="ARBA00012191"/>
    </source>
</evidence>
<dbReference type="GeneID" id="101891863"/>
<keyword evidence="11 13" id="KW-0472">Membrane</keyword>
<gene>
    <name evidence="16" type="primary">101891863</name>
    <name evidence="18" type="synonym">LOC101891863</name>
</gene>
<proteinExistence type="inferred from homology"/>
<feature type="transmembrane region" description="Helical" evidence="13">
    <location>
        <begin position="1168"/>
        <end position="1188"/>
    </location>
</feature>
<evidence type="ECO:0000256" key="1">
    <source>
        <dbReference type="ARBA" id="ARBA00004370"/>
    </source>
</evidence>
<dbReference type="InterPro" id="IPR036640">
    <property type="entry name" value="ABC1_TM_sf"/>
</dbReference>
<feature type="transmembrane region" description="Helical" evidence="13">
    <location>
        <begin position="136"/>
        <end position="157"/>
    </location>
</feature>
<evidence type="ECO:0000313" key="16">
    <source>
        <dbReference type="EnsemblMetazoa" id="MDOA008334-PA"/>
    </source>
</evidence>
<feature type="transmembrane region" description="Helical" evidence="13">
    <location>
        <begin position="101"/>
        <end position="124"/>
    </location>
</feature>
<keyword evidence="6" id="KW-0677">Repeat</keyword>
<dbReference type="InterPro" id="IPR027417">
    <property type="entry name" value="P-loop_NTPase"/>
</dbReference>
<dbReference type="InterPro" id="IPR003593">
    <property type="entry name" value="AAA+_ATPase"/>
</dbReference>
<feature type="domain" description="ABC transmembrane type-1" evidence="15">
    <location>
        <begin position="300"/>
        <end position="580"/>
    </location>
</feature>
<feature type="transmembrane region" description="Helical" evidence="13">
    <location>
        <begin position="163"/>
        <end position="183"/>
    </location>
</feature>
<dbReference type="KEGG" id="mde:101891863"/>
<dbReference type="FunFam" id="1.20.1560.10:FF:000037">
    <property type="entry name" value="ATP-binding cassette subfamily C member 10"/>
    <property type="match status" value="1"/>
</dbReference>
<dbReference type="eggNOG" id="KOG0054">
    <property type="taxonomic scope" value="Eukaryota"/>
</dbReference>
<dbReference type="SUPFAM" id="SSF90123">
    <property type="entry name" value="ABC transporter transmembrane region"/>
    <property type="match status" value="2"/>
</dbReference>
<dbReference type="InterPro" id="IPR050173">
    <property type="entry name" value="ABC_transporter_C-like"/>
</dbReference>
<evidence type="ECO:0000256" key="7">
    <source>
        <dbReference type="ARBA" id="ARBA00022741"/>
    </source>
</evidence>
<feature type="transmembrane region" description="Helical" evidence="13">
    <location>
        <begin position="408"/>
        <end position="426"/>
    </location>
</feature>
<feature type="transmembrane region" description="Helical" evidence="13">
    <location>
        <begin position="341"/>
        <end position="363"/>
    </location>
</feature>
<feature type="transmembrane region" description="Helical" evidence="13">
    <location>
        <begin position="558"/>
        <end position="579"/>
    </location>
</feature>
<dbReference type="CDD" id="cd18598">
    <property type="entry name" value="ABC_6TM_MRP7_D1_like"/>
    <property type="match status" value="1"/>
</dbReference>
<dbReference type="PANTHER" id="PTHR24223:SF330">
    <property type="entry name" value="ATP-BINDING CASSETTE SUB-FAMILY C MEMBER 10"/>
    <property type="match status" value="1"/>
</dbReference>
<evidence type="ECO:0000313" key="18">
    <source>
        <dbReference type="RefSeq" id="XP_005179193.1"/>
    </source>
</evidence>
<dbReference type="VEuPathDB" id="VectorBase:MDOMA2_019204"/>
<organism evidence="16">
    <name type="scientific">Musca domestica</name>
    <name type="common">House fly</name>
    <dbReference type="NCBI Taxonomy" id="7370"/>
    <lineage>
        <taxon>Eukaryota</taxon>
        <taxon>Metazoa</taxon>
        <taxon>Ecdysozoa</taxon>
        <taxon>Arthropoda</taxon>
        <taxon>Hexapoda</taxon>
        <taxon>Insecta</taxon>
        <taxon>Pterygota</taxon>
        <taxon>Neoptera</taxon>
        <taxon>Endopterygota</taxon>
        <taxon>Diptera</taxon>
        <taxon>Brachycera</taxon>
        <taxon>Muscomorpha</taxon>
        <taxon>Muscoidea</taxon>
        <taxon>Muscidae</taxon>
        <taxon>Musca</taxon>
    </lineage>
</organism>
<dbReference type="RefSeq" id="XP_005179193.1">
    <property type="nucleotide sequence ID" value="XM_005179136.3"/>
</dbReference>
<dbReference type="Pfam" id="PF00005">
    <property type="entry name" value="ABC_tran"/>
    <property type="match status" value="2"/>
</dbReference>
<keyword evidence="7" id="KW-0547">Nucleotide-binding</keyword>
<dbReference type="Gene3D" id="3.40.50.300">
    <property type="entry name" value="P-loop containing nucleotide triphosphate hydrolases"/>
    <property type="match status" value="2"/>
</dbReference>
<accession>A0A1I8MTN2</accession>
<evidence type="ECO:0000259" key="15">
    <source>
        <dbReference type="PROSITE" id="PS50929"/>
    </source>
</evidence>
<dbReference type="CDD" id="cd03244">
    <property type="entry name" value="ABCC_MRP_domain2"/>
    <property type="match status" value="1"/>
</dbReference>
<keyword evidence="8" id="KW-0067">ATP-binding</keyword>
<evidence type="ECO:0000256" key="8">
    <source>
        <dbReference type="ARBA" id="ARBA00022840"/>
    </source>
</evidence>
<feature type="transmembrane region" description="Helical" evidence="13">
    <location>
        <begin position="899"/>
        <end position="921"/>
    </location>
</feature>
<dbReference type="VEuPathDB" id="VectorBase:MDOA008334"/>
<dbReference type="Gene3D" id="1.20.1560.10">
    <property type="entry name" value="ABC transporter type 1, transmembrane domain"/>
    <property type="match status" value="2"/>
</dbReference>
<feature type="domain" description="ABC transporter" evidence="14">
    <location>
        <begin position="623"/>
        <end position="855"/>
    </location>
</feature>
<dbReference type="PANTHER" id="PTHR24223">
    <property type="entry name" value="ATP-BINDING CASSETTE SUB-FAMILY C"/>
    <property type="match status" value="1"/>
</dbReference>
<dbReference type="Pfam" id="PF00664">
    <property type="entry name" value="ABC_membrane"/>
    <property type="match status" value="2"/>
</dbReference>
<dbReference type="InterPro" id="IPR003439">
    <property type="entry name" value="ABC_transporter-like_ATP-bd"/>
</dbReference>
<evidence type="ECO:0000256" key="13">
    <source>
        <dbReference type="SAM" id="Phobius"/>
    </source>
</evidence>
<dbReference type="SUPFAM" id="SSF52540">
    <property type="entry name" value="P-loop containing nucleoside triphosphate hydrolases"/>
    <property type="match status" value="2"/>
</dbReference>
<feature type="domain" description="ABC transporter" evidence="14">
    <location>
        <begin position="1258"/>
        <end position="1490"/>
    </location>
</feature>
<feature type="transmembrane region" description="Helical" evidence="13">
    <location>
        <begin position="305"/>
        <end position="329"/>
    </location>
</feature>
<dbReference type="Proteomes" id="UP001652621">
    <property type="component" value="Unplaced"/>
</dbReference>
<protein>
    <recommendedName>
        <fullName evidence="3">ABC-type xenobiotic transporter</fullName>
        <ecNumber evidence="3">7.6.2.2</ecNumber>
    </recommendedName>
</protein>
<dbReference type="SMART" id="SM00382">
    <property type="entry name" value="AAA"/>
    <property type="match status" value="2"/>
</dbReference>
<keyword evidence="9" id="KW-1278">Translocase</keyword>
<reference evidence="16" key="1">
    <citation type="submission" date="2020-05" db="UniProtKB">
        <authorList>
            <consortium name="EnsemblMetazoa"/>
        </authorList>
    </citation>
    <scope>IDENTIFICATION</scope>
    <source>
        <strain evidence="16">Aabys</strain>
    </source>
</reference>
<dbReference type="InterPro" id="IPR011527">
    <property type="entry name" value="ABC1_TM_dom"/>
</dbReference>
<feature type="transmembrane region" description="Helical" evidence="13">
    <location>
        <begin position="1194"/>
        <end position="1216"/>
    </location>
</feature>
<dbReference type="FunFam" id="1.20.1560.10:FF:000113">
    <property type="entry name" value="ABC transporter, putative"/>
    <property type="match status" value="1"/>
</dbReference>
<keyword evidence="17" id="KW-1185">Reference proteome</keyword>
<evidence type="ECO:0000259" key="14">
    <source>
        <dbReference type="PROSITE" id="PS50893"/>
    </source>
</evidence>
<dbReference type="GO" id="GO:0005524">
    <property type="term" value="F:ATP binding"/>
    <property type="evidence" value="ECO:0007669"/>
    <property type="project" value="UniProtKB-KW"/>
</dbReference>
<evidence type="ECO:0000256" key="2">
    <source>
        <dbReference type="ARBA" id="ARBA00009726"/>
    </source>
</evidence>
<dbReference type="GO" id="GO:0016020">
    <property type="term" value="C:membrane"/>
    <property type="evidence" value="ECO:0007669"/>
    <property type="project" value="UniProtKB-SubCell"/>
</dbReference>
<dbReference type="PROSITE" id="PS00211">
    <property type="entry name" value="ABC_TRANSPORTER_1"/>
    <property type="match status" value="2"/>
</dbReference>
<dbReference type="FunFam" id="3.40.50.300:FF:000630">
    <property type="entry name" value="ATP-binding cassette (ABC) transporter, putative"/>
    <property type="match status" value="1"/>
</dbReference>
<evidence type="ECO:0000256" key="4">
    <source>
        <dbReference type="ARBA" id="ARBA00022448"/>
    </source>
</evidence>